<dbReference type="AlphaFoldDB" id="A0AAW2JE85"/>
<proteinExistence type="predicted"/>
<comment type="caution">
    <text evidence="2">The sequence shown here is derived from an EMBL/GenBank/DDBJ whole genome shotgun (WGS) entry which is preliminary data.</text>
</comment>
<reference evidence="2" key="2">
    <citation type="journal article" date="2024" name="Plant">
        <title>Genomic evolution and insights into agronomic trait innovations of Sesamum species.</title>
        <authorList>
            <person name="Miao H."/>
            <person name="Wang L."/>
            <person name="Qu L."/>
            <person name="Liu H."/>
            <person name="Sun Y."/>
            <person name="Le M."/>
            <person name="Wang Q."/>
            <person name="Wei S."/>
            <person name="Zheng Y."/>
            <person name="Lin W."/>
            <person name="Duan Y."/>
            <person name="Cao H."/>
            <person name="Xiong S."/>
            <person name="Wang X."/>
            <person name="Wei L."/>
            <person name="Li C."/>
            <person name="Ma Q."/>
            <person name="Ju M."/>
            <person name="Zhao R."/>
            <person name="Li G."/>
            <person name="Mu C."/>
            <person name="Tian Q."/>
            <person name="Mei H."/>
            <person name="Zhang T."/>
            <person name="Gao T."/>
            <person name="Zhang H."/>
        </authorList>
    </citation>
    <scope>NUCLEOTIDE SEQUENCE</scope>
    <source>
        <strain evidence="2">G02</strain>
    </source>
</reference>
<protein>
    <submittedName>
        <fullName evidence="2">Uncharacterized protein</fullName>
    </submittedName>
</protein>
<feature type="region of interest" description="Disordered" evidence="1">
    <location>
        <begin position="105"/>
        <end position="144"/>
    </location>
</feature>
<sequence>MEFLALATRVIDDGDTDALRAISDLKNRWVAKFGGDAVDALPLRSVATLPPTPFRHAIVPLRPAIRVPRVPSPDRIAAILSRGNEPSPQPLLTLPSLSALVGHDQPVPEQESVSPRVLTPPTPTEAPPNVGIPPPPSHPPTASASEIFIDNVPLRNSFTTESLPDPIASSFHNSSRKVLHYVPPTSQNGEVIVRPSLNMIRDGSKRWVHTAVGYFFREKTIFLSY</sequence>
<feature type="compositionally biased region" description="Pro residues" evidence="1">
    <location>
        <begin position="118"/>
        <end position="139"/>
    </location>
</feature>
<evidence type="ECO:0000313" key="2">
    <source>
        <dbReference type="EMBL" id="KAL0292979.1"/>
    </source>
</evidence>
<reference evidence="2" key="1">
    <citation type="submission" date="2020-06" db="EMBL/GenBank/DDBJ databases">
        <authorList>
            <person name="Li T."/>
            <person name="Hu X."/>
            <person name="Zhang T."/>
            <person name="Song X."/>
            <person name="Zhang H."/>
            <person name="Dai N."/>
            <person name="Sheng W."/>
            <person name="Hou X."/>
            <person name="Wei L."/>
        </authorList>
    </citation>
    <scope>NUCLEOTIDE SEQUENCE</scope>
    <source>
        <strain evidence="2">G02</strain>
        <tissue evidence="2">Leaf</tissue>
    </source>
</reference>
<gene>
    <name evidence="2" type="ORF">Sradi_6962900</name>
</gene>
<organism evidence="2">
    <name type="scientific">Sesamum radiatum</name>
    <name type="common">Black benniseed</name>
    <dbReference type="NCBI Taxonomy" id="300843"/>
    <lineage>
        <taxon>Eukaryota</taxon>
        <taxon>Viridiplantae</taxon>
        <taxon>Streptophyta</taxon>
        <taxon>Embryophyta</taxon>
        <taxon>Tracheophyta</taxon>
        <taxon>Spermatophyta</taxon>
        <taxon>Magnoliopsida</taxon>
        <taxon>eudicotyledons</taxon>
        <taxon>Gunneridae</taxon>
        <taxon>Pentapetalae</taxon>
        <taxon>asterids</taxon>
        <taxon>lamiids</taxon>
        <taxon>Lamiales</taxon>
        <taxon>Pedaliaceae</taxon>
        <taxon>Sesamum</taxon>
    </lineage>
</organism>
<dbReference type="EMBL" id="JACGWJ010000364">
    <property type="protein sequence ID" value="KAL0292979.1"/>
    <property type="molecule type" value="Genomic_DNA"/>
</dbReference>
<name>A0AAW2JE85_SESRA</name>
<accession>A0AAW2JE85</accession>
<evidence type="ECO:0000256" key="1">
    <source>
        <dbReference type="SAM" id="MobiDB-lite"/>
    </source>
</evidence>